<evidence type="ECO:0000313" key="2">
    <source>
        <dbReference type="Proteomes" id="UP000186323"/>
    </source>
</evidence>
<dbReference type="EMBL" id="LT630450">
    <property type="protein sequence ID" value="SFV72443.1"/>
    <property type="molecule type" value="Genomic_DNA"/>
</dbReference>
<dbReference type="AlphaFoldDB" id="A0A1K1LCK6"/>
<gene>
    <name evidence="1" type="ORF">DESPIGER_0556</name>
</gene>
<sequence>MKSMSQVGFLDFAACIFCGDVMKSCKQVPNMAKIKGKPKAAA</sequence>
<proteinExistence type="predicted"/>
<reference evidence="2" key="1">
    <citation type="submission" date="2016-10" db="EMBL/GenBank/DDBJ databases">
        <authorList>
            <person name="Wegmann U."/>
        </authorList>
    </citation>
    <scope>NUCLEOTIDE SEQUENCE [LARGE SCALE GENOMIC DNA]</scope>
</reference>
<dbReference type="KEGG" id="dpg:DESPIGER_0556"/>
<name>A0A1K1LCK6_9BACT</name>
<keyword evidence="2" id="KW-1185">Reference proteome</keyword>
<organism evidence="1 2">
    <name type="scientific">Desulfovibrio piger</name>
    <dbReference type="NCBI Taxonomy" id="901"/>
    <lineage>
        <taxon>Bacteria</taxon>
        <taxon>Pseudomonadati</taxon>
        <taxon>Thermodesulfobacteriota</taxon>
        <taxon>Desulfovibrionia</taxon>
        <taxon>Desulfovibrionales</taxon>
        <taxon>Desulfovibrionaceae</taxon>
        <taxon>Desulfovibrio</taxon>
    </lineage>
</organism>
<evidence type="ECO:0000313" key="1">
    <source>
        <dbReference type="EMBL" id="SFV72443.1"/>
    </source>
</evidence>
<dbReference type="Proteomes" id="UP000186323">
    <property type="component" value="Chromosome I"/>
</dbReference>
<accession>A0A1K1LCK6</accession>
<protein>
    <submittedName>
        <fullName evidence="1">Uncharacterized protein</fullName>
    </submittedName>
</protein>